<dbReference type="EC" id="2.3.1.179" evidence="3 14"/>
<evidence type="ECO:0000256" key="6">
    <source>
        <dbReference type="ARBA" id="ARBA00022679"/>
    </source>
</evidence>
<dbReference type="NCBIfam" id="NF005589">
    <property type="entry name" value="PRK07314.1"/>
    <property type="match status" value="1"/>
</dbReference>
<dbReference type="InterPro" id="IPR014030">
    <property type="entry name" value="Ketoacyl_synth_N"/>
</dbReference>
<evidence type="ECO:0000259" key="16">
    <source>
        <dbReference type="PROSITE" id="PS52004"/>
    </source>
</evidence>
<dbReference type="RefSeq" id="WP_371754707.1">
    <property type="nucleotide sequence ID" value="NZ_JAYJLD010000019.1"/>
</dbReference>
<evidence type="ECO:0000256" key="7">
    <source>
        <dbReference type="ARBA" id="ARBA00022832"/>
    </source>
</evidence>
<dbReference type="InterPro" id="IPR020841">
    <property type="entry name" value="PKS_Beta-ketoAc_synthase_dom"/>
</dbReference>
<dbReference type="CDD" id="cd00834">
    <property type="entry name" value="KAS_I_II"/>
    <property type="match status" value="1"/>
</dbReference>
<comment type="pathway">
    <text evidence="1 14">Lipid metabolism; fatty acid biosynthesis.</text>
</comment>
<dbReference type="InterPro" id="IPR014031">
    <property type="entry name" value="Ketoacyl_synth_C"/>
</dbReference>
<dbReference type="PROSITE" id="PS52004">
    <property type="entry name" value="KS3_2"/>
    <property type="match status" value="1"/>
</dbReference>
<evidence type="ECO:0000256" key="11">
    <source>
        <dbReference type="ARBA" id="ARBA00024006"/>
    </source>
</evidence>
<evidence type="ECO:0000313" key="17">
    <source>
        <dbReference type="EMBL" id="MEB3102584.1"/>
    </source>
</evidence>
<evidence type="ECO:0000256" key="14">
    <source>
        <dbReference type="PIRNR" id="PIRNR000447"/>
    </source>
</evidence>
<reference evidence="17" key="1">
    <citation type="submission" date="2023-12" db="EMBL/GenBank/DDBJ databases">
        <title>Fervidustalea candida gen. nov., sp. nov., a novel member of the family Paenibacillaceae isolated from a geothermal area.</title>
        <authorList>
            <person name="Li W.-J."/>
            <person name="Jiao J.-Y."/>
            <person name="Chen Y."/>
        </authorList>
    </citation>
    <scope>NUCLEOTIDE SEQUENCE</scope>
    <source>
        <strain evidence="17">SYSU GA230002</strain>
    </source>
</reference>
<dbReference type="InterPro" id="IPR000794">
    <property type="entry name" value="Beta-ketoacyl_synthase"/>
</dbReference>
<keyword evidence="7" id="KW-0276">Fatty acid metabolism</keyword>
<evidence type="ECO:0000256" key="4">
    <source>
        <dbReference type="ARBA" id="ARBA00014657"/>
    </source>
</evidence>
<evidence type="ECO:0000256" key="2">
    <source>
        <dbReference type="ARBA" id="ARBA00008467"/>
    </source>
</evidence>
<organism evidence="17 18">
    <name type="scientific">Ferviditalea candida</name>
    <dbReference type="NCBI Taxonomy" id="3108399"/>
    <lineage>
        <taxon>Bacteria</taxon>
        <taxon>Bacillati</taxon>
        <taxon>Bacillota</taxon>
        <taxon>Bacilli</taxon>
        <taxon>Bacillales</taxon>
        <taxon>Paenibacillaceae</taxon>
        <taxon>Ferviditalea</taxon>
    </lineage>
</organism>
<keyword evidence="6 14" id="KW-0808">Transferase</keyword>
<keyword evidence="9 14" id="KW-0275">Fatty acid biosynthesis</keyword>
<evidence type="ECO:0000256" key="12">
    <source>
        <dbReference type="ARBA" id="ARBA00047318"/>
    </source>
</evidence>
<dbReference type="Gene3D" id="3.40.47.10">
    <property type="match status" value="1"/>
</dbReference>
<keyword evidence="18" id="KW-1185">Reference proteome</keyword>
<feature type="domain" description="Ketosynthase family 3 (KS3)" evidence="16">
    <location>
        <begin position="1"/>
        <end position="414"/>
    </location>
</feature>
<proteinExistence type="inferred from homology"/>
<dbReference type="SMART" id="SM00825">
    <property type="entry name" value="PKS_KS"/>
    <property type="match status" value="1"/>
</dbReference>
<dbReference type="InterPro" id="IPR016039">
    <property type="entry name" value="Thiolase-like"/>
</dbReference>
<keyword evidence="8" id="KW-0443">Lipid metabolism</keyword>
<comment type="similarity">
    <text evidence="2 14 15">Belongs to the thiolase-like superfamily. Beta-ketoacyl-ACP synthases family.</text>
</comment>
<evidence type="ECO:0000313" key="18">
    <source>
        <dbReference type="Proteomes" id="UP001310386"/>
    </source>
</evidence>
<keyword evidence="5 14" id="KW-0444">Lipid biosynthesis</keyword>
<dbReference type="SUPFAM" id="SSF53901">
    <property type="entry name" value="Thiolase-like"/>
    <property type="match status" value="2"/>
</dbReference>
<evidence type="ECO:0000256" key="3">
    <source>
        <dbReference type="ARBA" id="ARBA00012356"/>
    </source>
</evidence>
<dbReference type="Proteomes" id="UP001310386">
    <property type="component" value="Unassembled WGS sequence"/>
</dbReference>
<evidence type="ECO:0000256" key="15">
    <source>
        <dbReference type="RuleBase" id="RU003694"/>
    </source>
</evidence>
<evidence type="ECO:0000256" key="8">
    <source>
        <dbReference type="ARBA" id="ARBA00023098"/>
    </source>
</evidence>
<dbReference type="InterPro" id="IPR017568">
    <property type="entry name" value="3-oxoacyl-ACP_synth-2"/>
</dbReference>
<gene>
    <name evidence="17" type="ORF">VF724_13015</name>
</gene>
<dbReference type="PIRSF" id="PIRSF000447">
    <property type="entry name" value="KAS_II"/>
    <property type="match status" value="1"/>
</dbReference>
<evidence type="ECO:0000256" key="13">
    <source>
        <dbReference type="ARBA" id="ARBA00047659"/>
    </source>
</evidence>
<dbReference type="EMBL" id="JAYJLD010000019">
    <property type="protein sequence ID" value="MEB3102584.1"/>
    <property type="molecule type" value="Genomic_DNA"/>
</dbReference>
<name>A0ABU5ZJE0_9BACL</name>
<dbReference type="PANTHER" id="PTHR11712:SF336">
    <property type="entry name" value="3-OXOACYL-[ACYL-CARRIER-PROTEIN] SYNTHASE, MITOCHONDRIAL"/>
    <property type="match status" value="1"/>
</dbReference>
<protein>
    <recommendedName>
        <fullName evidence="4 14">3-oxoacyl-[acyl-carrier-protein] synthase 2</fullName>
        <ecNumber evidence="3 14">2.3.1.179</ecNumber>
    </recommendedName>
</protein>
<evidence type="ECO:0000256" key="1">
    <source>
        <dbReference type="ARBA" id="ARBA00005194"/>
    </source>
</evidence>
<keyword evidence="10 14" id="KW-0012">Acyltransferase</keyword>
<comment type="catalytic activity">
    <reaction evidence="12 14">
        <text>(9Z)-hexadecenoyl-[ACP] + malonyl-[ACP] + H(+) = 3-oxo-(11Z)-octadecenoyl-[ACP] + holo-[ACP] + CO2</text>
        <dbReference type="Rhea" id="RHEA:55040"/>
        <dbReference type="Rhea" id="RHEA-COMP:9623"/>
        <dbReference type="Rhea" id="RHEA-COMP:9685"/>
        <dbReference type="Rhea" id="RHEA-COMP:10800"/>
        <dbReference type="Rhea" id="RHEA-COMP:14074"/>
        <dbReference type="ChEBI" id="CHEBI:15378"/>
        <dbReference type="ChEBI" id="CHEBI:16526"/>
        <dbReference type="ChEBI" id="CHEBI:64479"/>
        <dbReference type="ChEBI" id="CHEBI:78449"/>
        <dbReference type="ChEBI" id="CHEBI:83989"/>
        <dbReference type="ChEBI" id="CHEBI:138538"/>
        <dbReference type="EC" id="2.3.1.179"/>
    </reaction>
</comment>
<comment type="catalytic activity">
    <reaction evidence="13 14">
        <text>a fatty acyl-[ACP] + malonyl-[ACP] + H(+) = a 3-oxoacyl-[ACP] + holo-[ACP] + CO2</text>
        <dbReference type="Rhea" id="RHEA:22836"/>
        <dbReference type="Rhea" id="RHEA-COMP:9623"/>
        <dbReference type="Rhea" id="RHEA-COMP:9685"/>
        <dbReference type="Rhea" id="RHEA-COMP:9916"/>
        <dbReference type="Rhea" id="RHEA-COMP:14125"/>
        <dbReference type="ChEBI" id="CHEBI:15378"/>
        <dbReference type="ChEBI" id="CHEBI:16526"/>
        <dbReference type="ChEBI" id="CHEBI:64479"/>
        <dbReference type="ChEBI" id="CHEBI:78449"/>
        <dbReference type="ChEBI" id="CHEBI:78776"/>
        <dbReference type="ChEBI" id="CHEBI:138651"/>
    </reaction>
</comment>
<evidence type="ECO:0000256" key="10">
    <source>
        <dbReference type="ARBA" id="ARBA00023315"/>
    </source>
</evidence>
<accession>A0ABU5ZJE0</accession>
<evidence type="ECO:0000256" key="9">
    <source>
        <dbReference type="ARBA" id="ARBA00023160"/>
    </source>
</evidence>
<evidence type="ECO:0000256" key="5">
    <source>
        <dbReference type="ARBA" id="ARBA00022516"/>
    </source>
</evidence>
<comment type="function">
    <text evidence="11 14">Involved in the type II fatty acid elongation cycle. Catalyzes the elongation of a wide range of acyl-ACP by the addition of two carbons from malonyl-ACP to an acyl acceptor. Can efficiently catalyze the conversion of palmitoleoyl-ACP (cis-hexadec-9-enoyl-ACP) to cis-vaccenoyl-ACP (cis-octadec-11-enoyl-ACP), an essential step in the thermal regulation of fatty acid composition.</text>
</comment>
<dbReference type="PANTHER" id="PTHR11712">
    <property type="entry name" value="POLYKETIDE SYNTHASE-RELATED"/>
    <property type="match status" value="1"/>
</dbReference>
<dbReference type="Pfam" id="PF00109">
    <property type="entry name" value="ketoacyl-synt"/>
    <property type="match status" value="1"/>
</dbReference>
<dbReference type="GO" id="GO:0016746">
    <property type="term" value="F:acyltransferase activity"/>
    <property type="evidence" value="ECO:0007669"/>
    <property type="project" value="UniProtKB-KW"/>
</dbReference>
<comment type="caution">
    <text evidence="17">The sequence shown here is derived from an EMBL/GenBank/DDBJ whole genome shotgun (WGS) entry which is preliminary data.</text>
</comment>
<sequence length="416" mass="43183">MRIAVTGCGAATPFGMGAAGFWSKLIAGESAVRLTEPESYRKWTRVAASVPAFDPTDYLPRKLAADTDKYTHLALIAAAEAFADAGFRPHEPNPFGNLDPDRIGVALGTSFGGVQTLEAGCRLLAGSDSARISPRLVPKSIVNAAAGAIAIRWGIQGTVMSYSTACASSANSIGEACYWLKRGEADVVLAGGSESLFTPSLLAGLNAAGALAKSGPDDFSRWSRPFDRDRAGMVMGEGAAFLVLEPLDRAVSRGARVYAEFKGYGTSNDAYHETAPHPEGRGAALAMQRALRNTGVQPTDIGYINAHATSTPAGDAAEGAALHQVFGDALAKIPVSSIKGAVGHLLGAAGALESLATIMALDSGILPATLNCDHPDTSAPPDVIPHQARHHKVSLALSNSFGFGGQNASLVWARYR</sequence>
<dbReference type="Pfam" id="PF02801">
    <property type="entry name" value="Ketoacyl-synt_C"/>
    <property type="match status" value="1"/>
</dbReference>